<keyword evidence="8" id="KW-0547">Nucleotide-binding</keyword>
<dbReference type="Pfam" id="PF02518">
    <property type="entry name" value="HATPase_c"/>
    <property type="match status" value="1"/>
</dbReference>
<dbReference type="GO" id="GO:0005886">
    <property type="term" value="C:plasma membrane"/>
    <property type="evidence" value="ECO:0007669"/>
    <property type="project" value="UniProtKB-SubCell"/>
</dbReference>
<keyword evidence="7 14" id="KW-0812">Transmembrane</keyword>
<evidence type="ECO:0000256" key="8">
    <source>
        <dbReference type="ARBA" id="ARBA00022741"/>
    </source>
</evidence>
<dbReference type="PROSITE" id="PS50109">
    <property type="entry name" value="HIS_KIN"/>
    <property type="match status" value="1"/>
</dbReference>
<dbReference type="FunFam" id="1.10.287.130:FF:000001">
    <property type="entry name" value="Two-component sensor histidine kinase"/>
    <property type="match status" value="1"/>
</dbReference>
<comment type="subcellular location">
    <subcellularLocation>
        <location evidence="2">Cell membrane</location>
        <topology evidence="2">Multi-pass membrane protein</topology>
    </subcellularLocation>
</comment>
<evidence type="ECO:0000256" key="13">
    <source>
        <dbReference type="ARBA" id="ARBA00023136"/>
    </source>
</evidence>
<protein>
    <recommendedName>
        <fullName evidence="3">histidine kinase</fullName>
        <ecNumber evidence="3">2.7.13.3</ecNumber>
    </recommendedName>
</protein>
<dbReference type="CDD" id="cd00082">
    <property type="entry name" value="HisKA"/>
    <property type="match status" value="1"/>
</dbReference>
<evidence type="ECO:0000256" key="5">
    <source>
        <dbReference type="ARBA" id="ARBA00022553"/>
    </source>
</evidence>
<accession>A0A8J2ZQ65</accession>
<dbReference type="SUPFAM" id="SSF47384">
    <property type="entry name" value="Homodimeric domain of signal transducing histidine kinase"/>
    <property type="match status" value="1"/>
</dbReference>
<evidence type="ECO:0000256" key="2">
    <source>
        <dbReference type="ARBA" id="ARBA00004651"/>
    </source>
</evidence>
<organism evidence="17 18">
    <name type="scientific">Compostibacillus humi</name>
    <dbReference type="NCBI Taxonomy" id="1245525"/>
    <lineage>
        <taxon>Bacteria</taxon>
        <taxon>Bacillati</taxon>
        <taxon>Bacillota</taxon>
        <taxon>Bacilli</taxon>
        <taxon>Bacillales</taxon>
        <taxon>Bacillaceae</taxon>
        <taxon>Compostibacillus</taxon>
    </lineage>
</organism>
<name>A0A8J2ZQ65_9BACI</name>
<dbReference type="InterPro" id="IPR050398">
    <property type="entry name" value="HssS/ArlS-like"/>
</dbReference>
<evidence type="ECO:0000256" key="7">
    <source>
        <dbReference type="ARBA" id="ARBA00022692"/>
    </source>
</evidence>
<dbReference type="InterPro" id="IPR003660">
    <property type="entry name" value="HAMP_dom"/>
</dbReference>
<feature type="transmembrane region" description="Helical" evidence="14">
    <location>
        <begin position="6"/>
        <end position="30"/>
    </location>
</feature>
<evidence type="ECO:0000259" key="16">
    <source>
        <dbReference type="PROSITE" id="PS50885"/>
    </source>
</evidence>
<dbReference type="SUPFAM" id="SSF55874">
    <property type="entry name" value="ATPase domain of HSP90 chaperone/DNA topoisomerase II/histidine kinase"/>
    <property type="match status" value="1"/>
</dbReference>
<sequence length="446" mass="50875">MKLQTQLSVAFTTLLLVVMALVSYVVYSLILDLLIQDERRQLEQTGEILVDIINQQYSTPRDVEQFYEILREQDLQMLLYNHRQDVVLFSTLPTEILQIFYQRNDFSDASKQIWEYGKETFVTSRITVLPENSGLELILLTSVDDLRQVQQSFLLRLIFVFLIGASIVVLLTHYLTRKLVTPLTLLKWQLKRIEKRQFNHIEQIKATGEIKEVADSFYEMASELERYIHAQQAFFQNASHELKTPLMTIQGYAEGIRDGIFDEEEMKKGLEVMVQEVKRLKKIINEMILLAKLESERAVYEPEKVNLESLITLVVDRVMPIASEKGITIYHQAENNVNVFADKDKMLRAILNVVMNGIRHAATKVDIAVSSAGTEAEIIIEDDGKGIDETVKAHIFHRFVKGKNGETGLGLAITRAIVEQSNGKISAGHSKYGGAKFIITLPISKE</sequence>
<dbReference type="AlphaFoldDB" id="A0A8J2ZQ65"/>
<dbReference type="EC" id="2.7.13.3" evidence="3"/>
<keyword evidence="6" id="KW-0808">Transferase</keyword>
<dbReference type="Gene3D" id="1.10.287.130">
    <property type="match status" value="1"/>
</dbReference>
<keyword evidence="18" id="KW-1185">Reference proteome</keyword>
<evidence type="ECO:0000256" key="10">
    <source>
        <dbReference type="ARBA" id="ARBA00022840"/>
    </source>
</evidence>
<dbReference type="CDD" id="cd00075">
    <property type="entry name" value="HATPase"/>
    <property type="match status" value="1"/>
</dbReference>
<evidence type="ECO:0000313" key="18">
    <source>
        <dbReference type="Proteomes" id="UP000602050"/>
    </source>
</evidence>
<dbReference type="Gene3D" id="6.10.340.10">
    <property type="match status" value="1"/>
</dbReference>
<feature type="domain" description="HAMP" evidence="16">
    <location>
        <begin position="177"/>
        <end position="229"/>
    </location>
</feature>
<dbReference type="InterPro" id="IPR036097">
    <property type="entry name" value="HisK_dim/P_sf"/>
</dbReference>
<dbReference type="Pfam" id="PF00512">
    <property type="entry name" value="HisKA"/>
    <property type="match status" value="1"/>
</dbReference>
<dbReference type="SMART" id="SM00387">
    <property type="entry name" value="HATPase_c"/>
    <property type="match status" value="1"/>
</dbReference>
<evidence type="ECO:0000256" key="11">
    <source>
        <dbReference type="ARBA" id="ARBA00022989"/>
    </source>
</evidence>
<reference evidence="17" key="1">
    <citation type="journal article" date="2014" name="Int. J. Syst. Evol. Microbiol.">
        <title>Complete genome sequence of Corynebacterium casei LMG S-19264T (=DSM 44701T), isolated from a smear-ripened cheese.</title>
        <authorList>
            <consortium name="US DOE Joint Genome Institute (JGI-PGF)"/>
            <person name="Walter F."/>
            <person name="Albersmeier A."/>
            <person name="Kalinowski J."/>
            <person name="Ruckert C."/>
        </authorList>
    </citation>
    <scope>NUCLEOTIDE SEQUENCE</scope>
    <source>
        <strain evidence="17">CGMCC 1.12360</strain>
    </source>
</reference>
<dbReference type="PANTHER" id="PTHR45528">
    <property type="entry name" value="SENSOR HISTIDINE KINASE CPXA"/>
    <property type="match status" value="1"/>
</dbReference>
<dbReference type="InterPro" id="IPR004358">
    <property type="entry name" value="Sig_transdc_His_kin-like_C"/>
</dbReference>
<evidence type="ECO:0000256" key="1">
    <source>
        <dbReference type="ARBA" id="ARBA00000085"/>
    </source>
</evidence>
<feature type="transmembrane region" description="Helical" evidence="14">
    <location>
        <begin position="153"/>
        <end position="175"/>
    </location>
</feature>
<dbReference type="InterPro" id="IPR003661">
    <property type="entry name" value="HisK_dim/P_dom"/>
</dbReference>
<dbReference type="EMBL" id="BMEV01000012">
    <property type="protein sequence ID" value="GGH72665.1"/>
    <property type="molecule type" value="Genomic_DNA"/>
</dbReference>
<evidence type="ECO:0000256" key="14">
    <source>
        <dbReference type="SAM" id="Phobius"/>
    </source>
</evidence>
<dbReference type="GO" id="GO:0000155">
    <property type="term" value="F:phosphorelay sensor kinase activity"/>
    <property type="evidence" value="ECO:0007669"/>
    <property type="project" value="InterPro"/>
</dbReference>
<evidence type="ECO:0000313" key="17">
    <source>
        <dbReference type="EMBL" id="GGH72665.1"/>
    </source>
</evidence>
<evidence type="ECO:0000256" key="6">
    <source>
        <dbReference type="ARBA" id="ARBA00022679"/>
    </source>
</evidence>
<dbReference type="Gene3D" id="3.30.565.10">
    <property type="entry name" value="Histidine kinase-like ATPase, C-terminal domain"/>
    <property type="match status" value="1"/>
</dbReference>
<keyword evidence="12" id="KW-0902">Two-component regulatory system</keyword>
<evidence type="ECO:0000259" key="15">
    <source>
        <dbReference type="PROSITE" id="PS50109"/>
    </source>
</evidence>
<evidence type="ECO:0000256" key="9">
    <source>
        <dbReference type="ARBA" id="ARBA00022777"/>
    </source>
</evidence>
<keyword evidence="5" id="KW-0597">Phosphoprotein</keyword>
<dbReference type="InterPro" id="IPR036890">
    <property type="entry name" value="HATPase_C_sf"/>
</dbReference>
<keyword evidence="11 14" id="KW-1133">Transmembrane helix</keyword>
<proteinExistence type="predicted"/>
<dbReference type="PANTHER" id="PTHR45528:SF1">
    <property type="entry name" value="SENSOR HISTIDINE KINASE CPXA"/>
    <property type="match status" value="1"/>
</dbReference>
<evidence type="ECO:0000256" key="3">
    <source>
        <dbReference type="ARBA" id="ARBA00012438"/>
    </source>
</evidence>
<reference evidence="17" key="2">
    <citation type="submission" date="2020-09" db="EMBL/GenBank/DDBJ databases">
        <authorList>
            <person name="Sun Q."/>
            <person name="Zhou Y."/>
        </authorList>
    </citation>
    <scope>NUCLEOTIDE SEQUENCE</scope>
    <source>
        <strain evidence="17">CGMCC 1.12360</strain>
    </source>
</reference>
<dbReference type="PRINTS" id="PR00344">
    <property type="entry name" value="BCTRLSENSOR"/>
</dbReference>
<keyword evidence="13 14" id="KW-0472">Membrane</keyword>
<dbReference type="PROSITE" id="PS50885">
    <property type="entry name" value="HAMP"/>
    <property type="match status" value="1"/>
</dbReference>
<dbReference type="InterPro" id="IPR003594">
    <property type="entry name" value="HATPase_dom"/>
</dbReference>
<evidence type="ECO:0000256" key="4">
    <source>
        <dbReference type="ARBA" id="ARBA00022475"/>
    </source>
</evidence>
<dbReference type="GO" id="GO:0005524">
    <property type="term" value="F:ATP binding"/>
    <property type="evidence" value="ECO:0007669"/>
    <property type="project" value="UniProtKB-KW"/>
</dbReference>
<dbReference type="SMART" id="SM00388">
    <property type="entry name" value="HisKA"/>
    <property type="match status" value="1"/>
</dbReference>
<comment type="caution">
    <text evidence="17">The sequence shown here is derived from an EMBL/GenBank/DDBJ whole genome shotgun (WGS) entry which is preliminary data.</text>
</comment>
<keyword evidence="4" id="KW-1003">Cell membrane</keyword>
<feature type="domain" description="Histidine kinase" evidence="15">
    <location>
        <begin position="237"/>
        <end position="445"/>
    </location>
</feature>
<dbReference type="RefSeq" id="WP_188391256.1">
    <property type="nucleotide sequence ID" value="NZ_BMEV01000012.1"/>
</dbReference>
<keyword evidence="9 17" id="KW-0418">Kinase</keyword>
<evidence type="ECO:0000256" key="12">
    <source>
        <dbReference type="ARBA" id="ARBA00023012"/>
    </source>
</evidence>
<comment type="catalytic activity">
    <reaction evidence="1">
        <text>ATP + protein L-histidine = ADP + protein N-phospho-L-histidine.</text>
        <dbReference type="EC" id="2.7.13.3"/>
    </reaction>
</comment>
<dbReference type="Proteomes" id="UP000602050">
    <property type="component" value="Unassembled WGS sequence"/>
</dbReference>
<gene>
    <name evidence="17" type="ORF">GCM10010978_09790</name>
</gene>
<keyword evidence="10" id="KW-0067">ATP-binding</keyword>
<dbReference type="InterPro" id="IPR005467">
    <property type="entry name" value="His_kinase_dom"/>
</dbReference>